<reference evidence="7" key="1">
    <citation type="submission" date="2023-04" db="EMBL/GenBank/DDBJ databases">
        <authorList>
            <person name="Vijverberg K."/>
            <person name="Xiong W."/>
            <person name="Schranz E."/>
        </authorList>
    </citation>
    <scope>NUCLEOTIDE SEQUENCE</scope>
</reference>
<gene>
    <name evidence="7" type="ORF">LSALG_LOCUS17721</name>
</gene>
<dbReference type="Pfam" id="PF06472">
    <property type="entry name" value="ABC_membrane_2"/>
    <property type="match status" value="1"/>
</dbReference>
<dbReference type="AlphaFoldDB" id="A0AA36E0L7"/>
<keyword evidence="2" id="KW-0812">Transmembrane</keyword>
<evidence type="ECO:0000256" key="2">
    <source>
        <dbReference type="ARBA" id="ARBA00022692"/>
    </source>
</evidence>
<dbReference type="GO" id="GO:0140359">
    <property type="term" value="F:ABC-type transporter activity"/>
    <property type="evidence" value="ECO:0007669"/>
    <property type="project" value="InterPro"/>
</dbReference>
<protein>
    <recommendedName>
        <fullName evidence="6">ABC transmembrane type-1 domain-containing protein</fullName>
    </recommendedName>
</protein>
<dbReference type="SUPFAM" id="SSF54849">
    <property type="entry name" value="GroEL-intermediate domain like"/>
    <property type="match status" value="1"/>
</dbReference>
<comment type="similarity">
    <text evidence="1">Belongs to the chaperonin (HSP60) family.</text>
</comment>
<dbReference type="GO" id="GO:0016020">
    <property type="term" value="C:membrane"/>
    <property type="evidence" value="ECO:0007669"/>
    <property type="project" value="InterPro"/>
</dbReference>
<evidence type="ECO:0000256" key="1">
    <source>
        <dbReference type="ARBA" id="ARBA00006607"/>
    </source>
</evidence>
<dbReference type="InterPro" id="IPR011527">
    <property type="entry name" value="ABC1_TM_dom"/>
</dbReference>
<dbReference type="GO" id="GO:0140662">
    <property type="term" value="F:ATP-dependent protein folding chaperone"/>
    <property type="evidence" value="ECO:0007669"/>
    <property type="project" value="InterPro"/>
</dbReference>
<evidence type="ECO:0000313" key="8">
    <source>
        <dbReference type="Proteomes" id="UP001177003"/>
    </source>
</evidence>
<dbReference type="GO" id="GO:0005524">
    <property type="term" value="F:ATP binding"/>
    <property type="evidence" value="ECO:0007669"/>
    <property type="project" value="InterPro"/>
</dbReference>
<dbReference type="InterPro" id="IPR027413">
    <property type="entry name" value="GROEL-like_equatorial_sf"/>
</dbReference>
<keyword evidence="3" id="KW-1133">Transmembrane helix</keyword>
<evidence type="ECO:0000256" key="5">
    <source>
        <dbReference type="ARBA" id="ARBA00023186"/>
    </source>
</evidence>
<keyword evidence="5" id="KW-0143">Chaperone</keyword>
<proteinExistence type="inferred from homology"/>
<evidence type="ECO:0000256" key="3">
    <source>
        <dbReference type="ARBA" id="ARBA00022989"/>
    </source>
</evidence>
<dbReference type="GO" id="GO:0042026">
    <property type="term" value="P:protein refolding"/>
    <property type="evidence" value="ECO:0007669"/>
    <property type="project" value="InterPro"/>
</dbReference>
<evidence type="ECO:0000259" key="6">
    <source>
        <dbReference type="Pfam" id="PF06472"/>
    </source>
</evidence>
<keyword evidence="4" id="KW-0472">Membrane</keyword>
<evidence type="ECO:0000256" key="4">
    <source>
        <dbReference type="ARBA" id="ARBA00023136"/>
    </source>
</evidence>
<dbReference type="Proteomes" id="UP001177003">
    <property type="component" value="Chromosome 3"/>
</dbReference>
<dbReference type="InterPro" id="IPR001844">
    <property type="entry name" value="Cpn60/GroEL"/>
</dbReference>
<keyword evidence="8" id="KW-1185">Reference proteome</keyword>
<name>A0AA36E0L7_LACSI</name>
<accession>A0AA36E0L7</accession>
<dbReference type="EMBL" id="OX465079">
    <property type="protein sequence ID" value="CAI9277810.1"/>
    <property type="molecule type" value="Genomic_DNA"/>
</dbReference>
<dbReference type="PANTHER" id="PTHR45633">
    <property type="entry name" value="60 KDA HEAT SHOCK PROTEIN, MITOCHONDRIAL"/>
    <property type="match status" value="1"/>
</dbReference>
<sequence length="471" mass="52601">MELEDRKLRIEDAKNATYVAMDEGIVPGGGDTYIHILEEIPSIKKLMEDPDEESGVNIIASCHTLRLPTVNSCCAPTNSDLANSNALPDCWKMLIQVVFDSMHERLRTHAESVASFGADPSTKAEIKARISQIKKDLSETNSSYPSKKLDERIAKLFGSVAIIKVRAHTEMELEDRKLRIEDAKNATYVAMDEGIVPGGGDTYIHILEEIPSIKKLMEDPDEESGVNIIASTLPTQMPCRLLEMLIQVVFDSMHERLRTHAESVASFGGGAREKAMIESRFNELLAHAKILLRKKWLFGVLDDFVTKQLPHNVTSGLRLLYAIVHKADRSLTSTQGELAHALRFLASVVSQSFLVFGDILELHRKFIELSGRVNWIFELEQLLDAAQSDENVGASSKSNEELEDVISLLEVDIITPTHNLLARKLTCEIVPGKSLLLPVRFFYLLSPALVAIFGKPLFSKQNRIWTSKIEN</sequence>
<evidence type="ECO:0000313" key="7">
    <source>
        <dbReference type="EMBL" id="CAI9277810.1"/>
    </source>
</evidence>
<dbReference type="Gene3D" id="3.30.260.10">
    <property type="entry name" value="TCP-1-like chaperonin intermediate domain"/>
    <property type="match status" value="1"/>
</dbReference>
<feature type="domain" description="ABC transmembrane type-1" evidence="6">
    <location>
        <begin position="251"/>
        <end position="314"/>
    </location>
</feature>
<organism evidence="7 8">
    <name type="scientific">Lactuca saligna</name>
    <name type="common">Willowleaf lettuce</name>
    <dbReference type="NCBI Taxonomy" id="75948"/>
    <lineage>
        <taxon>Eukaryota</taxon>
        <taxon>Viridiplantae</taxon>
        <taxon>Streptophyta</taxon>
        <taxon>Embryophyta</taxon>
        <taxon>Tracheophyta</taxon>
        <taxon>Spermatophyta</taxon>
        <taxon>Magnoliopsida</taxon>
        <taxon>eudicotyledons</taxon>
        <taxon>Gunneridae</taxon>
        <taxon>Pentapetalae</taxon>
        <taxon>asterids</taxon>
        <taxon>campanulids</taxon>
        <taxon>Asterales</taxon>
        <taxon>Asteraceae</taxon>
        <taxon>Cichorioideae</taxon>
        <taxon>Cichorieae</taxon>
        <taxon>Lactucinae</taxon>
        <taxon>Lactuca</taxon>
    </lineage>
</organism>
<dbReference type="Gene3D" id="1.10.560.10">
    <property type="entry name" value="GroEL-like equatorial domain"/>
    <property type="match status" value="1"/>
</dbReference>
<dbReference type="InterPro" id="IPR027410">
    <property type="entry name" value="TCP-1-like_intermed_sf"/>
</dbReference>
<dbReference type="PRINTS" id="PR00298">
    <property type="entry name" value="CHAPERONIN60"/>
</dbReference>